<evidence type="ECO:0000313" key="2">
    <source>
        <dbReference type="EMBL" id="MBB5065047.1"/>
    </source>
</evidence>
<accession>A0A7W7ZRW7</accession>
<reference evidence="2 3" key="1">
    <citation type="submission" date="2020-08" db="EMBL/GenBank/DDBJ databases">
        <title>Genomic Encyclopedia of Type Strains, Phase IV (KMG-V): Genome sequencing to study the core and pangenomes of soil and plant-associated prokaryotes.</title>
        <authorList>
            <person name="Whitman W."/>
        </authorList>
    </citation>
    <scope>NUCLEOTIDE SEQUENCE [LARGE SCALE GENOMIC DNA]</scope>
    <source>
        <strain evidence="2 3">X5P3</strain>
    </source>
</reference>
<feature type="domain" description="CHAD" evidence="1">
    <location>
        <begin position="1"/>
        <end position="278"/>
    </location>
</feature>
<dbReference type="Proteomes" id="UP000584867">
    <property type="component" value="Unassembled WGS sequence"/>
</dbReference>
<dbReference type="EMBL" id="JACHIO010000014">
    <property type="protein sequence ID" value="MBB5065047.1"/>
    <property type="molecule type" value="Genomic_DNA"/>
</dbReference>
<dbReference type="PANTHER" id="PTHR39339">
    <property type="entry name" value="SLR1444 PROTEIN"/>
    <property type="match status" value="1"/>
</dbReference>
<dbReference type="PROSITE" id="PS51708">
    <property type="entry name" value="CHAD"/>
    <property type="match status" value="1"/>
</dbReference>
<dbReference type="SMART" id="SM00880">
    <property type="entry name" value="CHAD"/>
    <property type="match status" value="1"/>
</dbReference>
<organism evidence="2 3">
    <name type="scientific">Granulicella mallensis</name>
    <dbReference type="NCBI Taxonomy" id="940614"/>
    <lineage>
        <taxon>Bacteria</taxon>
        <taxon>Pseudomonadati</taxon>
        <taxon>Acidobacteriota</taxon>
        <taxon>Terriglobia</taxon>
        <taxon>Terriglobales</taxon>
        <taxon>Acidobacteriaceae</taxon>
        <taxon>Granulicella</taxon>
    </lineage>
</organism>
<name>A0A7W7ZRW7_9BACT</name>
<protein>
    <submittedName>
        <fullName evidence="2">CHAD domain-containing protein</fullName>
    </submittedName>
</protein>
<dbReference type="Gene3D" id="1.40.20.10">
    <property type="entry name" value="CHAD domain"/>
    <property type="match status" value="1"/>
</dbReference>
<evidence type="ECO:0000313" key="3">
    <source>
        <dbReference type="Proteomes" id="UP000584867"/>
    </source>
</evidence>
<comment type="caution">
    <text evidence="2">The sequence shown here is derived from an EMBL/GenBank/DDBJ whole genome shotgun (WGS) entry which is preliminary data.</text>
</comment>
<proteinExistence type="predicted"/>
<dbReference type="InterPro" id="IPR007899">
    <property type="entry name" value="CHAD_dom"/>
</dbReference>
<dbReference type="Pfam" id="PF05235">
    <property type="entry name" value="CHAD"/>
    <property type="match status" value="1"/>
</dbReference>
<dbReference type="InterPro" id="IPR038186">
    <property type="entry name" value="CHAD_dom_sf"/>
</dbReference>
<evidence type="ECO:0000259" key="1">
    <source>
        <dbReference type="PROSITE" id="PS51708"/>
    </source>
</evidence>
<dbReference type="RefSeq" id="WP_184257434.1">
    <property type="nucleotide sequence ID" value="NZ_JACHIO010000014.1"/>
</dbReference>
<sequence>MATATASPVRTLREHVLALEGAIALCLDKPRPKAVHKVRTEARRIEAQLELLGLLKRLPSYRSEMGRSLRLLKKIRRTAGRVRDLDVQRKLLKTHTAEDEKQIEQHTDAKLNELAELGELRQIRKQRRKRAARKLLKLLHKRQAKLASAFDALLTALEPAQELQLSAAELLRLVDQHFRGTHALIIRHPSSEHLHSIRKAARIARYQAELATNSAAATRSAQRYEALQVAGGQWHDTLALAAEAATELGDNHSTAVCFSQLRDQHLADYRALLERVRT</sequence>
<dbReference type="AlphaFoldDB" id="A0A7W7ZRW7"/>
<dbReference type="PANTHER" id="PTHR39339:SF1">
    <property type="entry name" value="CHAD DOMAIN-CONTAINING PROTEIN"/>
    <property type="match status" value="1"/>
</dbReference>
<gene>
    <name evidence="2" type="ORF">HDF15_003410</name>
</gene>